<reference evidence="10" key="1">
    <citation type="submission" date="2019-04" db="EMBL/GenBank/DDBJ databases">
        <title>Genome assembly of Zosterops borbonicus 15179.</title>
        <authorList>
            <person name="Leroy T."/>
            <person name="Anselmetti Y."/>
            <person name="Tilak M.-K."/>
            <person name="Nabholz B."/>
        </authorList>
    </citation>
    <scope>NUCLEOTIDE SEQUENCE</scope>
    <source>
        <strain evidence="10">HGM_15179</strain>
        <tissue evidence="10">Muscle</tissue>
    </source>
</reference>
<evidence type="ECO:0000313" key="10">
    <source>
        <dbReference type="EMBL" id="TRZ09405.1"/>
    </source>
</evidence>
<name>A0A8K1G0D5_9PASS</name>
<dbReference type="InterPro" id="IPR043128">
    <property type="entry name" value="Rev_trsase/Diguanyl_cyclase"/>
</dbReference>
<dbReference type="InterPro" id="IPR043502">
    <property type="entry name" value="DNA/RNA_pol_sf"/>
</dbReference>
<dbReference type="EC" id="3.1.26.4" evidence="2"/>
<dbReference type="PANTHER" id="PTHR41694">
    <property type="entry name" value="ENDOGENOUS RETROVIRUS GROUP K MEMBER POL PROTEIN"/>
    <property type="match status" value="1"/>
</dbReference>
<dbReference type="EMBL" id="SWJQ01001076">
    <property type="protein sequence ID" value="TRZ09405.1"/>
    <property type="molecule type" value="Genomic_DNA"/>
</dbReference>
<dbReference type="PROSITE" id="PS50878">
    <property type="entry name" value="RT_POL"/>
    <property type="match status" value="1"/>
</dbReference>
<dbReference type="OrthoDB" id="6773263at2759"/>
<protein>
    <recommendedName>
        <fullName evidence="2">ribonuclease H</fullName>
        <ecNumber evidence="2">3.1.26.4</ecNumber>
    </recommendedName>
</protein>
<evidence type="ECO:0000256" key="8">
    <source>
        <dbReference type="ARBA" id="ARBA00022918"/>
    </source>
</evidence>
<evidence type="ECO:0000313" key="11">
    <source>
        <dbReference type="Proteomes" id="UP000796761"/>
    </source>
</evidence>
<keyword evidence="6" id="KW-0255">Endonuclease</keyword>
<dbReference type="Pfam" id="PF00078">
    <property type="entry name" value="RVT_1"/>
    <property type="match status" value="1"/>
</dbReference>
<feature type="domain" description="Reverse transcriptase" evidence="9">
    <location>
        <begin position="1"/>
        <end position="183"/>
    </location>
</feature>
<comment type="similarity">
    <text evidence="1">Belongs to the beta type-B retroviral polymerase family. HERV class-II K(HML-2) pol subfamily.</text>
</comment>
<evidence type="ECO:0000256" key="3">
    <source>
        <dbReference type="ARBA" id="ARBA00022679"/>
    </source>
</evidence>
<dbReference type="GO" id="GO:0035613">
    <property type="term" value="F:RNA stem-loop binding"/>
    <property type="evidence" value="ECO:0007669"/>
    <property type="project" value="TreeGrafter"/>
</dbReference>
<evidence type="ECO:0000256" key="2">
    <source>
        <dbReference type="ARBA" id="ARBA00012180"/>
    </source>
</evidence>
<keyword evidence="7" id="KW-0378">Hydrolase</keyword>
<dbReference type="PANTHER" id="PTHR41694:SF3">
    <property type="entry name" value="RNA-DIRECTED DNA POLYMERASE-RELATED"/>
    <property type="match status" value="1"/>
</dbReference>
<keyword evidence="4" id="KW-0548">Nucleotidyltransferase</keyword>
<keyword evidence="3" id="KW-0808">Transferase</keyword>
<dbReference type="GO" id="GO:0004523">
    <property type="term" value="F:RNA-DNA hybrid ribonuclease activity"/>
    <property type="evidence" value="ECO:0007669"/>
    <property type="project" value="UniProtKB-EC"/>
</dbReference>
<dbReference type="AlphaFoldDB" id="A0A8K1G0D5"/>
<keyword evidence="11" id="KW-1185">Reference proteome</keyword>
<comment type="caution">
    <text evidence="10">The sequence shown here is derived from an EMBL/GenBank/DDBJ whole genome shotgun (WGS) entry which is preliminary data.</text>
</comment>
<organism evidence="10 11">
    <name type="scientific">Zosterops borbonicus</name>
    <dbReference type="NCBI Taxonomy" id="364589"/>
    <lineage>
        <taxon>Eukaryota</taxon>
        <taxon>Metazoa</taxon>
        <taxon>Chordata</taxon>
        <taxon>Craniata</taxon>
        <taxon>Vertebrata</taxon>
        <taxon>Euteleostomi</taxon>
        <taxon>Archelosauria</taxon>
        <taxon>Archosauria</taxon>
        <taxon>Dinosauria</taxon>
        <taxon>Saurischia</taxon>
        <taxon>Theropoda</taxon>
        <taxon>Coelurosauria</taxon>
        <taxon>Aves</taxon>
        <taxon>Neognathae</taxon>
        <taxon>Neoaves</taxon>
        <taxon>Telluraves</taxon>
        <taxon>Australaves</taxon>
        <taxon>Passeriformes</taxon>
        <taxon>Sylvioidea</taxon>
        <taxon>Zosteropidae</taxon>
        <taxon>Zosterops</taxon>
    </lineage>
</organism>
<dbReference type="Gene3D" id="3.30.70.270">
    <property type="match status" value="2"/>
</dbReference>
<dbReference type="Gene3D" id="3.10.10.10">
    <property type="entry name" value="HIV Type 1 Reverse Transcriptase, subunit A, domain 1"/>
    <property type="match status" value="1"/>
</dbReference>
<proteinExistence type="inferred from homology"/>
<dbReference type="Proteomes" id="UP000796761">
    <property type="component" value="Unassembled WGS sequence"/>
</dbReference>
<keyword evidence="8" id="KW-0695">RNA-directed DNA polymerase</keyword>
<evidence type="ECO:0000256" key="6">
    <source>
        <dbReference type="ARBA" id="ARBA00022759"/>
    </source>
</evidence>
<evidence type="ECO:0000256" key="4">
    <source>
        <dbReference type="ARBA" id="ARBA00022695"/>
    </source>
</evidence>
<dbReference type="InterPro" id="IPR000477">
    <property type="entry name" value="RT_dom"/>
</dbReference>
<evidence type="ECO:0000256" key="7">
    <source>
        <dbReference type="ARBA" id="ARBA00022801"/>
    </source>
</evidence>
<keyword evidence="5" id="KW-0540">Nuclease</keyword>
<evidence type="ECO:0000256" key="5">
    <source>
        <dbReference type="ARBA" id="ARBA00022722"/>
    </source>
</evidence>
<dbReference type="SUPFAM" id="SSF56672">
    <property type="entry name" value="DNA/RNA polymerases"/>
    <property type="match status" value="1"/>
</dbReference>
<dbReference type="GO" id="GO:0003964">
    <property type="term" value="F:RNA-directed DNA polymerase activity"/>
    <property type="evidence" value="ECO:0007669"/>
    <property type="project" value="UniProtKB-KW"/>
</dbReference>
<accession>A0A8K1G0D5</accession>
<evidence type="ECO:0000259" key="9">
    <source>
        <dbReference type="PROSITE" id="PS50878"/>
    </source>
</evidence>
<evidence type="ECO:0000256" key="1">
    <source>
        <dbReference type="ARBA" id="ARBA00010879"/>
    </source>
</evidence>
<gene>
    <name evidence="10" type="ORF">HGM15179_017702</name>
</gene>
<sequence length="188" mass="21303">MPTTSPLNSLGFVIWKPGKDKWQLLHNLRKINEVIDMGSLQLGKPSPSMLPQNWNLAVIDIKDCFFQIPLDLADAPWFAFLVPSINREAPMKHYHWTVLPQGMKNSPCICQWYVASLLSPVRAKTGKVIILHYMDDVLVCAPDNDGLQHALDPTVDALIAAGFELQQEKVQRMPPWRFLGLEMTSRTI</sequence>